<dbReference type="EMBL" id="GGEC01066726">
    <property type="protein sequence ID" value="MBX47210.1"/>
    <property type="molecule type" value="Transcribed_RNA"/>
</dbReference>
<organism evidence="1">
    <name type="scientific">Rhizophora mucronata</name>
    <name type="common">Asiatic mangrove</name>
    <dbReference type="NCBI Taxonomy" id="61149"/>
    <lineage>
        <taxon>Eukaryota</taxon>
        <taxon>Viridiplantae</taxon>
        <taxon>Streptophyta</taxon>
        <taxon>Embryophyta</taxon>
        <taxon>Tracheophyta</taxon>
        <taxon>Spermatophyta</taxon>
        <taxon>Magnoliopsida</taxon>
        <taxon>eudicotyledons</taxon>
        <taxon>Gunneridae</taxon>
        <taxon>Pentapetalae</taxon>
        <taxon>rosids</taxon>
        <taxon>fabids</taxon>
        <taxon>Malpighiales</taxon>
        <taxon>Rhizophoraceae</taxon>
        <taxon>Rhizophora</taxon>
    </lineage>
</organism>
<proteinExistence type="predicted"/>
<name>A0A2P2NXL3_RHIMU</name>
<reference evidence="1" key="1">
    <citation type="submission" date="2018-02" db="EMBL/GenBank/DDBJ databases">
        <title>Rhizophora mucronata_Transcriptome.</title>
        <authorList>
            <person name="Meera S.P."/>
            <person name="Sreeshan A."/>
            <person name="Augustine A."/>
        </authorList>
    </citation>
    <scope>NUCLEOTIDE SEQUENCE</scope>
    <source>
        <tissue evidence="1">Leaf</tissue>
    </source>
</reference>
<sequence>MDACTHTQKIELKSKSIDLYGL</sequence>
<evidence type="ECO:0000313" key="1">
    <source>
        <dbReference type="EMBL" id="MBX47210.1"/>
    </source>
</evidence>
<accession>A0A2P2NXL3</accession>
<dbReference type="AlphaFoldDB" id="A0A2P2NXL3"/>
<protein>
    <submittedName>
        <fullName evidence="1">Uncharacterized protein</fullName>
    </submittedName>
</protein>